<sequence>MNFAPMVVNLLAFKVNVLDRASQLSFGPSLQVDTFLSTKRNMGFGEDNGDFSPIYFPLNIILDQDLIESNAIKTSAI</sequence>
<dbReference type="EMBL" id="JBHLWN010000102">
    <property type="protein sequence ID" value="MFC0215751.1"/>
    <property type="molecule type" value="Genomic_DNA"/>
</dbReference>
<accession>A0ABV6DSX2</accession>
<keyword evidence="2" id="KW-1185">Reference proteome</keyword>
<reference evidence="1 2" key="1">
    <citation type="submission" date="2024-09" db="EMBL/GenBank/DDBJ databases">
        <authorList>
            <person name="Sun Q."/>
            <person name="Mori K."/>
        </authorList>
    </citation>
    <scope>NUCLEOTIDE SEQUENCE [LARGE SCALE GENOMIC DNA]</scope>
    <source>
        <strain evidence="1 2">CCM 7759</strain>
    </source>
</reference>
<dbReference type="Proteomes" id="UP001589776">
    <property type="component" value="Unassembled WGS sequence"/>
</dbReference>
<gene>
    <name evidence="1" type="ORF">ACFFK0_25470</name>
</gene>
<protein>
    <submittedName>
        <fullName evidence="1">Uncharacterized protein</fullName>
    </submittedName>
</protein>
<comment type="caution">
    <text evidence="1">The sequence shown here is derived from an EMBL/GenBank/DDBJ whole genome shotgun (WGS) entry which is preliminary data.</text>
</comment>
<proteinExistence type="predicted"/>
<evidence type="ECO:0000313" key="2">
    <source>
        <dbReference type="Proteomes" id="UP001589776"/>
    </source>
</evidence>
<evidence type="ECO:0000313" key="1">
    <source>
        <dbReference type="EMBL" id="MFC0215751.1"/>
    </source>
</evidence>
<dbReference type="RefSeq" id="WP_377473242.1">
    <property type="nucleotide sequence ID" value="NZ_JBHLWN010000102.1"/>
</dbReference>
<organism evidence="1 2">
    <name type="scientific">Paenibacillus chartarius</name>
    <dbReference type="NCBI Taxonomy" id="747481"/>
    <lineage>
        <taxon>Bacteria</taxon>
        <taxon>Bacillati</taxon>
        <taxon>Bacillota</taxon>
        <taxon>Bacilli</taxon>
        <taxon>Bacillales</taxon>
        <taxon>Paenibacillaceae</taxon>
        <taxon>Paenibacillus</taxon>
    </lineage>
</organism>
<name>A0ABV6DSX2_9BACL</name>